<name>A0A6A1VZ39_9ROSI</name>
<sequence length="141" mass="16745">MVTRRHCLLVLVGVLCFIFPQTSTHQEDVLVSTYHVCIINDMPSDPPPLTVHCKSGDDDIGSKDLLLREEYRWSFRVNFWETTLFFCSARWGGGKRTYIDAFVAIRDERRCRKNRYCLWSVREDGFYFSNDNSTWRNQHPW</sequence>
<dbReference type="GO" id="GO:0060320">
    <property type="term" value="P:rejection of self pollen"/>
    <property type="evidence" value="ECO:0007669"/>
    <property type="project" value="UniProtKB-KW"/>
</dbReference>
<organism evidence="7 8">
    <name type="scientific">Morella rubra</name>
    <name type="common">Chinese bayberry</name>
    <dbReference type="NCBI Taxonomy" id="262757"/>
    <lineage>
        <taxon>Eukaryota</taxon>
        <taxon>Viridiplantae</taxon>
        <taxon>Streptophyta</taxon>
        <taxon>Embryophyta</taxon>
        <taxon>Tracheophyta</taxon>
        <taxon>Spermatophyta</taxon>
        <taxon>Magnoliopsida</taxon>
        <taxon>eudicotyledons</taxon>
        <taxon>Gunneridae</taxon>
        <taxon>Pentapetalae</taxon>
        <taxon>rosids</taxon>
        <taxon>fabids</taxon>
        <taxon>Fagales</taxon>
        <taxon>Myricaceae</taxon>
        <taxon>Morella</taxon>
    </lineage>
</organism>
<dbReference type="InterPro" id="IPR010264">
    <property type="entry name" value="Self-incomp_S1"/>
</dbReference>
<evidence type="ECO:0000256" key="6">
    <source>
        <dbReference type="RuleBase" id="RU367044"/>
    </source>
</evidence>
<evidence type="ECO:0000256" key="3">
    <source>
        <dbReference type="ARBA" id="ARBA00022471"/>
    </source>
</evidence>
<keyword evidence="4 6" id="KW-0964">Secreted</keyword>
<comment type="similarity">
    <text evidence="2 6">Belongs to the plant self-incompatibility (S1) protein family.</text>
</comment>
<evidence type="ECO:0000256" key="1">
    <source>
        <dbReference type="ARBA" id="ARBA00004613"/>
    </source>
</evidence>
<dbReference type="AlphaFoldDB" id="A0A6A1VZ39"/>
<dbReference type="Proteomes" id="UP000516437">
    <property type="component" value="Chromosome 3"/>
</dbReference>
<dbReference type="PANTHER" id="PTHR31232:SF164">
    <property type="entry name" value="S-PROTEIN HOMOLOG"/>
    <property type="match status" value="1"/>
</dbReference>
<comment type="subcellular location">
    <subcellularLocation>
        <location evidence="1 6">Secreted</location>
    </subcellularLocation>
</comment>
<dbReference type="Pfam" id="PF05938">
    <property type="entry name" value="Self-incomp_S1"/>
    <property type="match status" value="1"/>
</dbReference>
<proteinExistence type="inferred from homology"/>
<accession>A0A6A1VZ39</accession>
<reference evidence="7 8" key="1">
    <citation type="journal article" date="2019" name="Plant Biotechnol. J.">
        <title>The red bayberry genome and genetic basis of sex determination.</title>
        <authorList>
            <person name="Jia H.M."/>
            <person name="Jia H.J."/>
            <person name="Cai Q.L."/>
            <person name="Wang Y."/>
            <person name="Zhao H.B."/>
            <person name="Yang W.F."/>
            <person name="Wang G.Y."/>
            <person name="Li Y.H."/>
            <person name="Zhan D.L."/>
            <person name="Shen Y.T."/>
            <person name="Niu Q.F."/>
            <person name="Chang L."/>
            <person name="Qiu J."/>
            <person name="Zhao L."/>
            <person name="Xie H.B."/>
            <person name="Fu W.Y."/>
            <person name="Jin J."/>
            <person name="Li X.W."/>
            <person name="Jiao Y."/>
            <person name="Zhou C.C."/>
            <person name="Tu T."/>
            <person name="Chai C.Y."/>
            <person name="Gao J.L."/>
            <person name="Fan L.J."/>
            <person name="van de Weg E."/>
            <person name="Wang J.Y."/>
            <person name="Gao Z.S."/>
        </authorList>
    </citation>
    <scope>NUCLEOTIDE SEQUENCE [LARGE SCALE GENOMIC DNA]</scope>
    <source>
        <tissue evidence="7">Leaves</tissue>
    </source>
</reference>
<dbReference type="GO" id="GO:0005576">
    <property type="term" value="C:extracellular region"/>
    <property type="evidence" value="ECO:0007669"/>
    <property type="project" value="UniProtKB-SubCell"/>
</dbReference>
<dbReference type="EMBL" id="RXIC02000021">
    <property type="protein sequence ID" value="KAB1218211.1"/>
    <property type="molecule type" value="Genomic_DNA"/>
</dbReference>
<keyword evidence="3 6" id="KW-0713">Self-incompatibility</keyword>
<protein>
    <recommendedName>
        <fullName evidence="6">S-protein homolog</fullName>
    </recommendedName>
</protein>
<evidence type="ECO:0000256" key="4">
    <source>
        <dbReference type="ARBA" id="ARBA00022525"/>
    </source>
</evidence>
<evidence type="ECO:0000256" key="5">
    <source>
        <dbReference type="ARBA" id="ARBA00022729"/>
    </source>
</evidence>
<keyword evidence="5 6" id="KW-0732">Signal</keyword>
<keyword evidence="8" id="KW-1185">Reference proteome</keyword>
<feature type="chain" id="PRO_5025706684" description="S-protein homolog" evidence="6">
    <location>
        <begin position="25"/>
        <end position="141"/>
    </location>
</feature>
<comment type="caution">
    <text evidence="7">The sequence shown here is derived from an EMBL/GenBank/DDBJ whole genome shotgun (WGS) entry which is preliminary data.</text>
</comment>
<evidence type="ECO:0000313" key="7">
    <source>
        <dbReference type="EMBL" id="KAB1218211.1"/>
    </source>
</evidence>
<evidence type="ECO:0000256" key="2">
    <source>
        <dbReference type="ARBA" id="ARBA00005581"/>
    </source>
</evidence>
<dbReference type="OrthoDB" id="1848419at2759"/>
<evidence type="ECO:0000313" key="8">
    <source>
        <dbReference type="Proteomes" id="UP000516437"/>
    </source>
</evidence>
<feature type="signal peptide" evidence="6">
    <location>
        <begin position="1"/>
        <end position="24"/>
    </location>
</feature>
<dbReference type="PANTHER" id="PTHR31232">
    <property type="match status" value="1"/>
</dbReference>
<gene>
    <name evidence="7" type="ORF">CJ030_MR3G026091</name>
</gene>